<feature type="compositionally biased region" description="Acidic residues" evidence="1">
    <location>
        <begin position="190"/>
        <end position="201"/>
    </location>
</feature>
<feature type="compositionally biased region" description="Basic and acidic residues" evidence="1">
    <location>
        <begin position="216"/>
        <end position="243"/>
    </location>
</feature>
<proteinExistence type="predicted"/>
<evidence type="ECO:0000313" key="3">
    <source>
        <dbReference type="Proteomes" id="UP000019487"/>
    </source>
</evidence>
<evidence type="ECO:0000256" key="1">
    <source>
        <dbReference type="SAM" id="MobiDB-lite"/>
    </source>
</evidence>
<feature type="region of interest" description="Disordered" evidence="1">
    <location>
        <begin position="353"/>
        <end position="376"/>
    </location>
</feature>
<name>W9C631_SCLBF</name>
<dbReference type="EMBL" id="AYSA01000646">
    <property type="protein sequence ID" value="ESZ90344.1"/>
    <property type="molecule type" value="Genomic_DNA"/>
</dbReference>
<protein>
    <submittedName>
        <fullName evidence="2">Uncharacterized protein</fullName>
    </submittedName>
</protein>
<dbReference type="OrthoDB" id="3565259at2759"/>
<gene>
    <name evidence="2" type="ORF">SBOR_9271</name>
</gene>
<feature type="region of interest" description="Disordered" evidence="1">
    <location>
        <begin position="185"/>
        <end position="336"/>
    </location>
</feature>
<feature type="compositionally biased region" description="Low complexity" evidence="1">
    <location>
        <begin position="1"/>
        <end position="19"/>
    </location>
</feature>
<accession>W9C631</accession>
<dbReference type="AlphaFoldDB" id="W9C631"/>
<feature type="compositionally biased region" description="Pro residues" evidence="1">
    <location>
        <begin position="439"/>
        <end position="448"/>
    </location>
</feature>
<comment type="caution">
    <text evidence="2">The sequence shown here is derived from an EMBL/GenBank/DDBJ whole genome shotgun (WGS) entry which is preliminary data.</text>
</comment>
<feature type="region of interest" description="Disordered" evidence="1">
    <location>
        <begin position="1"/>
        <end position="96"/>
    </location>
</feature>
<feature type="region of interest" description="Disordered" evidence="1">
    <location>
        <begin position="403"/>
        <end position="560"/>
    </location>
</feature>
<reference evidence="2 3" key="1">
    <citation type="journal article" date="2014" name="Genome Announc.">
        <title>Draft genome sequence of Sclerotinia borealis, a psychrophilic plant pathogenic fungus.</title>
        <authorList>
            <person name="Mardanov A.V."/>
            <person name="Beletsky A.V."/>
            <person name="Kadnikov V.V."/>
            <person name="Ignatov A.N."/>
            <person name="Ravin N.V."/>
        </authorList>
    </citation>
    <scope>NUCLEOTIDE SEQUENCE [LARGE SCALE GENOMIC DNA]</scope>
    <source>
        <strain evidence="3">F-4157</strain>
    </source>
</reference>
<dbReference type="Proteomes" id="UP000019487">
    <property type="component" value="Unassembled WGS sequence"/>
</dbReference>
<feature type="compositionally biased region" description="Basic residues" evidence="1">
    <location>
        <begin position="59"/>
        <end position="68"/>
    </location>
</feature>
<keyword evidence="3" id="KW-1185">Reference proteome</keyword>
<evidence type="ECO:0000313" key="2">
    <source>
        <dbReference type="EMBL" id="ESZ90344.1"/>
    </source>
</evidence>
<feature type="compositionally biased region" description="Acidic residues" evidence="1">
    <location>
        <begin position="327"/>
        <end position="336"/>
    </location>
</feature>
<feature type="compositionally biased region" description="Low complexity" evidence="1">
    <location>
        <begin position="449"/>
        <end position="503"/>
    </location>
</feature>
<feature type="compositionally biased region" description="Basic and acidic residues" evidence="1">
    <location>
        <begin position="254"/>
        <end position="272"/>
    </location>
</feature>
<feature type="compositionally biased region" description="Acidic residues" evidence="1">
    <location>
        <begin position="273"/>
        <end position="286"/>
    </location>
</feature>
<sequence>MNNNSAASSSRTCSLRSSTVAARTPRANNPSGSGVGRQSPAMRRQRASPLTNNAGINKTRAKKPKKPRRPETSKNIVPTFPSVVYNPETAPAGVTPQLFKSRNPYRQWEQTYGLLVPHPVDEREHPIYPGDPLGPPLRYCSRERSWKPRGEFALDPEDPTKLAVNNTGYAGTSCTRCIVRKALARQSRLEEEEEEEEEEEVPVVVPPKKKRAKRAKNSELQRMEKELAMAEKQVQRDEKEDRLYQQTLIPKQRRREERDRLRLEVARKKAEDGDFAEDDLADDDDMTFGNRGLSPIEENDELTPIPESEDREQGNYDSQSPGRASEDQFDDMFDVDGDANMDDFFANTNYSDFAYPGSPVVPTRPVARTTHPTGTTRRNYAANAANAINTNNILRAPSASTLRIPAPAPVPTPAPGTSDRAARARALHSQRYYSDSATIPPPPPPSPTTVPTCTRTLAQSQAQAEARVRAQVSSHSNRPAQSSQYQSTSYQPASYQSAQNQAPHYESSRYDSQPSPGHFEEAFASLRTRVDDNDYSYDDAVEEDPENSDDPEYLRRMQKY</sequence>
<feature type="compositionally biased region" description="Acidic residues" evidence="1">
    <location>
        <begin position="533"/>
        <end position="551"/>
    </location>
</feature>
<dbReference type="HOGENOM" id="CLU_486755_0_0_1"/>
<organism evidence="2 3">
    <name type="scientific">Sclerotinia borealis (strain F-4128)</name>
    <dbReference type="NCBI Taxonomy" id="1432307"/>
    <lineage>
        <taxon>Eukaryota</taxon>
        <taxon>Fungi</taxon>
        <taxon>Dikarya</taxon>
        <taxon>Ascomycota</taxon>
        <taxon>Pezizomycotina</taxon>
        <taxon>Leotiomycetes</taxon>
        <taxon>Helotiales</taxon>
        <taxon>Sclerotiniaceae</taxon>
        <taxon>Sclerotinia</taxon>
    </lineage>
</organism>